<dbReference type="InterPro" id="IPR007401">
    <property type="entry name" value="DUF454"/>
</dbReference>
<organism evidence="2 3">
    <name type="scientific">Celeribacter halophilus</name>
    <dbReference type="NCBI Taxonomy" id="576117"/>
    <lineage>
        <taxon>Bacteria</taxon>
        <taxon>Pseudomonadati</taxon>
        <taxon>Pseudomonadota</taxon>
        <taxon>Alphaproteobacteria</taxon>
        <taxon>Rhodobacterales</taxon>
        <taxon>Roseobacteraceae</taxon>
        <taxon>Celeribacter</taxon>
    </lineage>
</organism>
<protein>
    <submittedName>
        <fullName evidence="2">YbaN family protein</fullName>
    </submittedName>
</protein>
<accession>A0AAW7XW14</accession>
<dbReference type="PANTHER" id="PTHR35813:SF1">
    <property type="entry name" value="INNER MEMBRANE PROTEIN YBAN"/>
    <property type="match status" value="1"/>
</dbReference>
<dbReference type="RefSeq" id="WP_303485390.1">
    <property type="nucleotide sequence ID" value="NZ_JAHKPE010000031.1"/>
</dbReference>
<dbReference type="Proteomes" id="UP001169823">
    <property type="component" value="Unassembled WGS sequence"/>
</dbReference>
<proteinExistence type="predicted"/>
<sequence>MQPSRMWQGMEMTDRIVKLIHLTLGTLCVILGFIGAFLPVMPTTIFVILAAFFFTKGSPRLRSYLLEHRIFGPNIRAWEETGAIPRRIKVVSISMMLLSFVPTLLLRVPPLYLGLQAVLIGAGAAYILTRPDA</sequence>
<evidence type="ECO:0000256" key="1">
    <source>
        <dbReference type="SAM" id="Phobius"/>
    </source>
</evidence>
<dbReference type="PIRSF" id="PIRSF016789">
    <property type="entry name" value="DUF454"/>
    <property type="match status" value="1"/>
</dbReference>
<keyword evidence="1" id="KW-0812">Transmembrane</keyword>
<keyword evidence="1" id="KW-1133">Transmembrane helix</keyword>
<dbReference type="GO" id="GO:0005886">
    <property type="term" value="C:plasma membrane"/>
    <property type="evidence" value="ECO:0007669"/>
    <property type="project" value="TreeGrafter"/>
</dbReference>
<dbReference type="Pfam" id="PF04304">
    <property type="entry name" value="DUF454"/>
    <property type="match status" value="1"/>
</dbReference>
<name>A0AAW7XW14_9RHOB</name>
<dbReference type="PANTHER" id="PTHR35813">
    <property type="entry name" value="INNER MEMBRANE PROTEIN YBAN"/>
    <property type="match status" value="1"/>
</dbReference>
<evidence type="ECO:0000313" key="2">
    <source>
        <dbReference type="EMBL" id="MDO6458638.1"/>
    </source>
</evidence>
<keyword evidence="1" id="KW-0472">Membrane</keyword>
<comment type="caution">
    <text evidence="2">The sequence shown here is derived from an EMBL/GenBank/DDBJ whole genome shotgun (WGS) entry which is preliminary data.</text>
</comment>
<reference evidence="2" key="1">
    <citation type="submission" date="2023-07" db="EMBL/GenBank/DDBJ databases">
        <title>Genome content predicts the carbon catabolic preferences of heterotrophic bacteria.</title>
        <authorList>
            <person name="Gralka M."/>
        </authorList>
    </citation>
    <scope>NUCLEOTIDE SEQUENCE</scope>
    <source>
        <strain evidence="2">I2M02</strain>
    </source>
</reference>
<feature type="transmembrane region" description="Helical" evidence="1">
    <location>
        <begin position="20"/>
        <end position="53"/>
    </location>
</feature>
<evidence type="ECO:0000313" key="3">
    <source>
        <dbReference type="Proteomes" id="UP001169823"/>
    </source>
</evidence>
<gene>
    <name evidence="2" type="ORF">Q4494_16250</name>
</gene>
<dbReference type="EMBL" id="JAUOPJ010000016">
    <property type="protein sequence ID" value="MDO6458638.1"/>
    <property type="molecule type" value="Genomic_DNA"/>
</dbReference>
<dbReference type="AlphaFoldDB" id="A0AAW7XW14"/>
<feature type="transmembrane region" description="Helical" evidence="1">
    <location>
        <begin position="111"/>
        <end position="129"/>
    </location>
</feature>